<dbReference type="OrthoDB" id="3182339at2759"/>
<keyword evidence="4" id="KW-0833">Ubl conjugation pathway</keyword>
<dbReference type="Pfam" id="PF12359">
    <property type="entry name" value="DUF3645"/>
    <property type="match status" value="1"/>
</dbReference>
<evidence type="ECO:0000256" key="5">
    <source>
        <dbReference type="ARBA" id="ARBA00022801"/>
    </source>
</evidence>
<organism evidence="10 11">
    <name type="scientific">Geosmithia morbida</name>
    <dbReference type="NCBI Taxonomy" id="1094350"/>
    <lineage>
        <taxon>Eukaryota</taxon>
        <taxon>Fungi</taxon>
        <taxon>Dikarya</taxon>
        <taxon>Ascomycota</taxon>
        <taxon>Pezizomycotina</taxon>
        <taxon>Sordariomycetes</taxon>
        <taxon>Hypocreomycetidae</taxon>
        <taxon>Hypocreales</taxon>
        <taxon>Bionectriaceae</taxon>
        <taxon>Geosmithia</taxon>
    </lineage>
</organism>
<accession>A0A9P5D3X9</accession>
<keyword evidence="11" id="KW-1185">Reference proteome</keyword>
<dbReference type="GO" id="GO:0006508">
    <property type="term" value="P:proteolysis"/>
    <property type="evidence" value="ECO:0007669"/>
    <property type="project" value="UniProtKB-KW"/>
</dbReference>
<proteinExistence type="predicted"/>
<feature type="domain" description="DUF3638" evidence="8">
    <location>
        <begin position="1"/>
        <end position="98"/>
    </location>
</feature>
<evidence type="ECO:0000256" key="2">
    <source>
        <dbReference type="ARBA" id="ARBA00012759"/>
    </source>
</evidence>
<keyword evidence="3" id="KW-0645">Protease</keyword>
<protein>
    <recommendedName>
        <fullName evidence="2">ubiquitinyl hydrolase 1</fullName>
        <ecNumber evidence="2">3.4.19.12</ecNumber>
    </recommendedName>
</protein>
<evidence type="ECO:0000256" key="3">
    <source>
        <dbReference type="ARBA" id="ARBA00022670"/>
    </source>
</evidence>
<dbReference type="EC" id="3.4.19.12" evidence="2"/>
<feature type="domain" description="DUF3645" evidence="9">
    <location>
        <begin position="229"/>
        <end position="261"/>
    </location>
</feature>
<evidence type="ECO:0000259" key="9">
    <source>
        <dbReference type="Pfam" id="PF12359"/>
    </source>
</evidence>
<comment type="catalytic activity">
    <reaction evidence="1">
        <text>Thiol-dependent hydrolysis of ester, thioester, amide, peptide and isopeptide bonds formed by the C-terminal Gly of ubiquitin (a 76-residue protein attached to proteins as an intracellular targeting signal).</text>
        <dbReference type="EC" id="3.4.19.12"/>
    </reaction>
</comment>
<keyword evidence="6" id="KW-0788">Thiol protease</keyword>
<evidence type="ECO:0000313" key="10">
    <source>
        <dbReference type="EMBL" id="KAF4125447.1"/>
    </source>
</evidence>
<reference evidence="10" key="1">
    <citation type="submission" date="2020-03" db="EMBL/GenBank/DDBJ databases">
        <title>Site-based positive gene gene selection in Geosmithia morbida across the United States reveals a broad range of putative effectors and factors for local host and environmental adapation.</title>
        <authorList>
            <person name="Onufrak A."/>
            <person name="Murdoch R.W."/>
            <person name="Gazis R."/>
            <person name="Huff M."/>
            <person name="Staton M."/>
            <person name="Klingeman W."/>
            <person name="Hadziabdic D."/>
        </authorList>
    </citation>
    <scope>NUCLEOTIDE SEQUENCE</scope>
    <source>
        <strain evidence="10">1262</strain>
    </source>
</reference>
<comment type="caution">
    <text evidence="10">The sequence shown here is derived from an EMBL/GenBank/DDBJ whole genome shotgun (WGS) entry which is preliminary data.</text>
</comment>
<dbReference type="GO" id="GO:0004843">
    <property type="term" value="F:cysteine-type deubiquitinase activity"/>
    <property type="evidence" value="ECO:0007669"/>
    <property type="project" value="UniProtKB-EC"/>
</dbReference>
<dbReference type="AlphaFoldDB" id="A0A9P5D3X9"/>
<evidence type="ECO:0000256" key="7">
    <source>
        <dbReference type="SAM" id="MobiDB-lite"/>
    </source>
</evidence>
<dbReference type="GeneID" id="55970515"/>
<dbReference type="Pfam" id="PF12340">
    <property type="entry name" value="DUF3638"/>
    <property type="match status" value="1"/>
</dbReference>
<gene>
    <name evidence="10" type="ORF">GMORB2_4287</name>
</gene>
<dbReference type="InterPro" id="IPR022105">
    <property type="entry name" value="DUF3645"/>
</dbReference>
<dbReference type="PANTHER" id="PTHR13367:SF33">
    <property type="entry name" value="P-LOOP CONTAINING NUCLEOSIDE TRIPHOSPHATE HYDROLASE PROTEIN"/>
    <property type="match status" value="1"/>
</dbReference>
<evidence type="ECO:0000256" key="1">
    <source>
        <dbReference type="ARBA" id="ARBA00000707"/>
    </source>
</evidence>
<evidence type="ECO:0000256" key="4">
    <source>
        <dbReference type="ARBA" id="ARBA00022786"/>
    </source>
</evidence>
<dbReference type="RefSeq" id="XP_035324099.1">
    <property type="nucleotide sequence ID" value="XM_035466262.1"/>
</dbReference>
<dbReference type="InterPro" id="IPR022099">
    <property type="entry name" value="DUF3638"/>
</dbReference>
<evidence type="ECO:0000259" key="8">
    <source>
        <dbReference type="Pfam" id="PF12340"/>
    </source>
</evidence>
<dbReference type="EMBL" id="JAANYQ010000003">
    <property type="protein sequence ID" value="KAF4125447.1"/>
    <property type="molecule type" value="Genomic_DNA"/>
</dbReference>
<keyword evidence="5" id="KW-0378">Hydrolase</keyword>
<feature type="region of interest" description="Disordered" evidence="7">
    <location>
        <begin position="956"/>
        <end position="992"/>
    </location>
</feature>
<dbReference type="PANTHER" id="PTHR13367">
    <property type="entry name" value="UBIQUITIN THIOESTERASE"/>
    <property type="match status" value="1"/>
</dbReference>
<evidence type="ECO:0000313" key="11">
    <source>
        <dbReference type="Proteomes" id="UP000749293"/>
    </source>
</evidence>
<evidence type="ECO:0000256" key="6">
    <source>
        <dbReference type="ARBA" id="ARBA00022807"/>
    </source>
</evidence>
<sequence>MENRGVLLAAPEHILAFKLSGLQCLADGKIDVGNDMIRFQDHLTRTMCRDVLDESDFTLAVQTQLVYPSGQLTTVDGSPHRWKLMQMLLSVVEDNLPTLCSDFPHAVNVVQRPSGGFPMVYILGTEINEEIRRVIVDSISNGCVPFFHPAPRKTPKRRIQATASPQEASQLIRRALSDDASQEDVDEAALLFHDPNSVSEGLLLVRGLLANGILSTCLKKRWNVQYGLHPRRWPIAVPYEAKGVPSERSEFGHPDVAILFTCLAFYYTGLDKSQLREGLRHVLQHADDPAVEYERWISGCNPENPPEGCQPEGLPAELHHWNVVNIDDDGQVETLWQQLRMTRPVIDHYLNTFVFPVHARQFSVKLQVSAWDLPIFNPGQDGEEGSGGLGARTTGFSGTNDNKMMLPLTISQDDLASLRQTNAEVLTHLLQPRNRQYVCTQDGRQRWSEDRLIHALVKSQTRILIDAGAYILEKDNEAFVQAWLLAEKERPAAVFFGASDNRECLIYFDEAHTRGVDLLLPPDACGALTLALGQTKDHTVQAAMRLRQLGSTQSVVFYAPPEVDQSIRDVCLQVLGVNPGRIESNHAVLWLLEQTCQANEQLHSLYLSYGRDFCRRSDAQLRYGGRLCEVQSRKALLRVLEQPERQTLVQLYGNDPTAARETPTPRLASERLRGFADQLAAQKQAVISTRNEAPTGDSTGAFEEVEQEREVEAQVEQIRIKQTRKKYPALSFPGLDKAMVEFVRTGELAPSGRWYEPAFKFIAETNVGMQYRVRAVSSRVFVTVQFRRTTALSNNEQRQLDNFMRPVEWVLWSPTKETALVIIPEELELLLPEIRASKAVHLLVYAAPVTRAMVRFGSLKYLTLPPLRDDYQFPAWLGTELGILAGQLYMTYDESVDMGDYLRNHAFCQDMAGFLMEWLSLRRMGQDVMHTPAAYVCQGRPLRRDHAIFAEHGRKVEADSTAPVSGSNVEERNKGEGLEETADQVGELKIEE</sequence>
<dbReference type="InterPro" id="IPR051346">
    <property type="entry name" value="OTU_Deubiquitinase"/>
</dbReference>
<name>A0A9P5D3X9_9HYPO</name>
<dbReference type="Proteomes" id="UP000749293">
    <property type="component" value="Unassembled WGS sequence"/>
</dbReference>